<dbReference type="AlphaFoldDB" id="A0A158R5L9"/>
<organism evidence="2 3">
    <name type="scientific">Syphacia muris</name>
    <dbReference type="NCBI Taxonomy" id="451379"/>
    <lineage>
        <taxon>Eukaryota</taxon>
        <taxon>Metazoa</taxon>
        <taxon>Ecdysozoa</taxon>
        <taxon>Nematoda</taxon>
        <taxon>Chromadorea</taxon>
        <taxon>Rhabditida</taxon>
        <taxon>Spirurina</taxon>
        <taxon>Oxyuridomorpha</taxon>
        <taxon>Oxyuroidea</taxon>
        <taxon>Oxyuridae</taxon>
        <taxon>Syphacia</taxon>
    </lineage>
</organism>
<evidence type="ECO:0000313" key="3">
    <source>
        <dbReference type="WBParaSite" id="SMUV_0000728701-mRNA-1"/>
    </source>
</evidence>
<name>A0A158R5L9_9BILA</name>
<accession>A0A158R5L9</accession>
<dbReference type="STRING" id="451379.A0A158R5L9"/>
<dbReference type="PANTHER" id="PTHR21020:SF0">
    <property type="entry name" value="ZINC FINGER PROTEIN 800"/>
    <property type="match status" value="1"/>
</dbReference>
<dbReference type="InterPro" id="IPR039149">
    <property type="entry name" value="ZNF800"/>
</dbReference>
<evidence type="ECO:0000313" key="2">
    <source>
        <dbReference type="Proteomes" id="UP000046393"/>
    </source>
</evidence>
<keyword evidence="2" id="KW-1185">Reference proteome</keyword>
<evidence type="ECO:0000256" key="1">
    <source>
        <dbReference type="SAM" id="MobiDB-lite"/>
    </source>
</evidence>
<dbReference type="Proteomes" id="UP000046393">
    <property type="component" value="Unplaced"/>
</dbReference>
<sequence length="353" mass="40154">MPNKVDDLALLRQPVPLKLDGAEAVIKYWEGASPEVRSLISNECSVIFECRECRNLFRSIVNFISHKRVICRSLLEVPGPSSLDVQQIAEKTASEMDLATTSSNFGSVEPTEAPVKKKAFLRRTNIVSVISKRAEHYSKKLSASKDTVFLNKLPSVWRSIPTTTFKSGQQIFVTAPQNMAQKEPLISDKVTLVVPQDHSIKYREMNLRRRENDPKIAPARYASFDERVLADRLCSYPDLADAGLLTCMHSDCIDKQPFSSLHTYDIVVSHLKKHHNKYYEEHRLHRLISNDERSDSKKNRKRKNSEKIVLNEHSGSLSPVSDYSEESDTPDEVCRFEYNFKNCSALDAVENGH</sequence>
<dbReference type="WBParaSite" id="SMUV_0000728701-mRNA-1">
    <property type="protein sequence ID" value="SMUV_0000728701-mRNA-1"/>
    <property type="gene ID" value="SMUV_0000728701"/>
</dbReference>
<proteinExistence type="predicted"/>
<protein>
    <submittedName>
        <fullName evidence="3">C2H2-type domain-containing protein</fullName>
    </submittedName>
</protein>
<dbReference type="PANTHER" id="PTHR21020">
    <property type="entry name" value="ZINC FINGER PROTEIN 800"/>
    <property type="match status" value="1"/>
</dbReference>
<feature type="region of interest" description="Disordered" evidence="1">
    <location>
        <begin position="290"/>
        <end position="328"/>
    </location>
</feature>
<reference evidence="3" key="1">
    <citation type="submission" date="2016-04" db="UniProtKB">
        <authorList>
            <consortium name="WormBaseParasite"/>
        </authorList>
    </citation>
    <scope>IDENTIFICATION</scope>
</reference>